<evidence type="ECO:0000313" key="1">
    <source>
        <dbReference type="EMBL" id="SVA06467.1"/>
    </source>
</evidence>
<feature type="non-terminal residue" evidence="1">
    <location>
        <position position="107"/>
    </location>
</feature>
<dbReference type="EMBL" id="UINC01003455">
    <property type="protein sequence ID" value="SVA06467.1"/>
    <property type="molecule type" value="Genomic_DNA"/>
</dbReference>
<proteinExistence type="predicted"/>
<protein>
    <submittedName>
        <fullName evidence="1">Uncharacterized protein</fullName>
    </submittedName>
</protein>
<name>A0A381SVM7_9ZZZZ</name>
<dbReference type="AlphaFoldDB" id="A0A381SVM7"/>
<gene>
    <name evidence="1" type="ORF">METZ01_LOCUS59321</name>
</gene>
<accession>A0A381SVM7</accession>
<organism evidence="1">
    <name type="scientific">marine metagenome</name>
    <dbReference type="NCBI Taxonomy" id="408172"/>
    <lineage>
        <taxon>unclassified sequences</taxon>
        <taxon>metagenomes</taxon>
        <taxon>ecological metagenomes</taxon>
    </lineage>
</organism>
<dbReference type="InterPro" id="IPR021674">
    <property type="entry name" value="Phage_T4_Gp14_neck-protein"/>
</dbReference>
<dbReference type="Pfam" id="PF11649">
    <property type="entry name" value="T4_neck-protein"/>
    <property type="match status" value="1"/>
</dbReference>
<reference evidence="1" key="1">
    <citation type="submission" date="2018-05" db="EMBL/GenBank/DDBJ databases">
        <authorList>
            <person name="Lanie J.A."/>
            <person name="Ng W.-L."/>
            <person name="Kazmierczak K.M."/>
            <person name="Andrzejewski T.M."/>
            <person name="Davidsen T.M."/>
            <person name="Wayne K.J."/>
            <person name="Tettelin H."/>
            <person name="Glass J.I."/>
            <person name="Rusch D."/>
            <person name="Podicherti R."/>
            <person name="Tsui H.-C.T."/>
            <person name="Winkler M.E."/>
        </authorList>
    </citation>
    <scope>NUCLEOTIDE SEQUENCE</scope>
</reference>
<sequence length="107" mass="12209">MPVNHYFQGGKGIGNAAEQRLHEDIIVEGLKIYGQDVYYLPRTLVNKDLILGEDVSSRFDDSYLIEMYFENNTGFAGEQEIISKFGLEIRDDTSLMVSKRSWKNLVG</sequence>
<feature type="non-terminal residue" evidence="1">
    <location>
        <position position="1"/>
    </location>
</feature>